<feature type="domain" description="HTH araC/xylS-type" evidence="11">
    <location>
        <begin position="423"/>
        <end position="521"/>
    </location>
</feature>
<evidence type="ECO:0000256" key="10">
    <source>
        <dbReference type="PROSITE-ProRule" id="PRU00169"/>
    </source>
</evidence>
<dbReference type="PROSITE" id="PS00041">
    <property type="entry name" value="HTH_ARAC_FAMILY_1"/>
    <property type="match status" value="1"/>
</dbReference>
<evidence type="ECO:0000256" key="6">
    <source>
        <dbReference type="ARBA" id="ARBA00023015"/>
    </source>
</evidence>
<evidence type="ECO:0000256" key="2">
    <source>
        <dbReference type="ARBA" id="ARBA00018672"/>
    </source>
</evidence>
<dbReference type="SMART" id="SM00448">
    <property type="entry name" value="REC"/>
    <property type="match status" value="1"/>
</dbReference>
<dbReference type="InterPro" id="IPR018060">
    <property type="entry name" value="HTH_AraC"/>
</dbReference>
<evidence type="ECO:0000256" key="8">
    <source>
        <dbReference type="ARBA" id="ARBA00023163"/>
    </source>
</evidence>
<keyword evidence="4 10" id="KW-0597">Phosphoprotein</keyword>
<organism evidence="13 14">
    <name type="scientific">Neglectibacter timonensis</name>
    <dbReference type="NCBI Taxonomy" id="1776382"/>
    <lineage>
        <taxon>Bacteria</taxon>
        <taxon>Bacillati</taxon>
        <taxon>Bacillota</taxon>
        <taxon>Clostridia</taxon>
        <taxon>Eubacteriales</taxon>
        <taxon>Oscillospiraceae</taxon>
        <taxon>Neglectibacter</taxon>
    </lineage>
</organism>
<feature type="domain" description="Response regulatory" evidence="12">
    <location>
        <begin position="2"/>
        <end position="119"/>
    </location>
</feature>
<keyword evidence="3" id="KW-0963">Cytoplasm</keyword>
<dbReference type="Pfam" id="PF00072">
    <property type="entry name" value="Response_reg"/>
    <property type="match status" value="1"/>
</dbReference>
<comment type="caution">
    <text evidence="13">The sequence shown here is derived from an EMBL/GenBank/DDBJ whole genome shotgun (WGS) entry which is preliminary data.</text>
</comment>
<evidence type="ECO:0000256" key="3">
    <source>
        <dbReference type="ARBA" id="ARBA00022490"/>
    </source>
</evidence>
<evidence type="ECO:0000313" key="13">
    <source>
        <dbReference type="EMBL" id="MCQ4838411.1"/>
    </source>
</evidence>
<keyword evidence="14" id="KW-1185">Reference proteome</keyword>
<keyword evidence="7" id="KW-0238">DNA-binding</keyword>
<dbReference type="InterPro" id="IPR018062">
    <property type="entry name" value="HTH_AraC-typ_CS"/>
</dbReference>
<dbReference type="InterPro" id="IPR009057">
    <property type="entry name" value="Homeodomain-like_sf"/>
</dbReference>
<evidence type="ECO:0000256" key="7">
    <source>
        <dbReference type="ARBA" id="ARBA00023125"/>
    </source>
</evidence>
<evidence type="ECO:0000256" key="5">
    <source>
        <dbReference type="ARBA" id="ARBA00023012"/>
    </source>
</evidence>
<accession>A0ABT1RUS6</accession>
<dbReference type="RefSeq" id="WP_066863549.1">
    <property type="nucleotide sequence ID" value="NZ_CABKVV010000013.1"/>
</dbReference>
<dbReference type="PANTHER" id="PTHR42713">
    <property type="entry name" value="HISTIDINE KINASE-RELATED"/>
    <property type="match status" value="1"/>
</dbReference>
<keyword evidence="5" id="KW-0902">Two-component regulatory system</keyword>
<sequence>MTILIVDDEALLRDKIRSVLENAHLPVREYYLAANAIDAMKIVDEKEPDIVLSDIRMPTKTGLELAAYINEAHPNTPVILITGYSDFEYAQAAIKSRVFDYILKPVEADKLVASVLRAQKKLELHEKHERLYAVFQEYFSSNLETIRKQYIESLLFRRTSVKDADEQRELFQFDFDAYRLVAVSCGTAIDGSRMEGQYYCTYLVEKYIQELLPKTVTYVFGNLVFFLWEVRETDRFADSEALLALLSGVHSYARKNFLGIMSAGISQVSSTLSNIQNLRRQTSECLEYLQESGRTEFVFFEDIMESDQERWETESAIQELSSTVRSGNSRAVLRQFDQLARGLQGNPAEYILTSYLLLVSNVSFLLHELELEASKVLSLTNEILPRLHGDKLEGCTEELRSWLSQVCELISTEFQSRSNVVVTSVREFINTHYSEPIGLSEASRHVGRNPSYVSRLIKEYTGKNFTQLLTDKRIHEAKHLLKDTSLKVGEIAERVGYVNVRYFNRVFKATMNMSANDYRSFSAAFD</sequence>
<reference evidence="13 14" key="1">
    <citation type="submission" date="2022-06" db="EMBL/GenBank/DDBJ databases">
        <title>Isolation of gut microbiota from human fecal samples.</title>
        <authorList>
            <person name="Pamer E.G."/>
            <person name="Barat B."/>
            <person name="Waligurski E."/>
            <person name="Medina S."/>
            <person name="Paddock L."/>
            <person name="Mostad J."/>
        </authorList>
    </citation>
    <scope>NUCLEOTIDE SEQUENCE [LARGE SCALE GENOMIC DNA]</scope>
    <source>
        <strain evidence="13 14">DFI.9.73</strain>
    </source>
</reference>
<dbReference type="EMBL" id="JANFZH010000001">
    <property type="protein sequence ID" value="MCQ4838411.1"/>
    <property type="molecule type" value="Genomic_DNA"/>
</dbReference>
<comment type="subcellular location">
    <subcellularLocation>
        <location evidence="1">Cytoplasm</location>
    </subcellularLocation>
</comment>
<evidence type="ECO:0000256" key="9">
    <source>
        <dbReference type="ARBA" id="ARBA00024867"/>
    </source>
</evidence>
<keyword evidence="8" id="KW-0804">Transcription</keyword>
<name>A0ABT1RUS6_9FIRM</name>
<keyword evidence="6" id="KW-0805">Transcription regulation</keyword>
<dbReference type="Gene3D" id="3.40.50.2300">
    <property type="match status" value="1"/>
</dbReference>
<dbReference type="PROSITE" id="PS01124">
    <property type="entry name" value="HTH_ARAC_FAMILY_2"/>
    <property type="match status" value="1"/>
</dbReference>
<evidence type="ECO:0000256" key="4">
    <source>
        <dbReference type="ARBA" id="ARBA00022553"/>
    </source>
</evidence>
<dbReference type="SUPFAM" id="SSF52172">
    <property type="entry name" value="CheY-like"/>
    <property type="match status" value="1"/>
</dbReference>
<dbReference type="Proteomes" id="UP001524473">
    <property type="component" value="Unassembled WGS sequence"/>
</dbReference>
<dbReference type="InterPro" id="IPR051552">
    <property type="entry name" value="HptR"/>
</dbReference>
<dbReference type="InterPro" id="IPR011006">
    <property type="entry name" value="CheY-like_superfamily"/>
</dbReference>
<dbReference type="PANTHER" id="PTHR42713:SF3">
    <property type="entry name" value="TRANSCRIPTIONAL REGULATORY PROTEIN HPTR"/>
    <property type="match status" value="1"/>
</dbReference>
<protein>
    <recommendedName>
        <fullName evidence="2">Stage 0 sporulation protein A homolog</fullName>
    </recommendedName>
</protein>
<evidence type="ECO:0000259" key="11">
    <source>
        <dbReference type="PROSITE" id="PS01124"/>
    </source>
</evidence>
<evidence type="ECO:0000256" key="1">
    <source>
        <dbReference type="ARBA" id="ARBA00004496"/>
    </source>
</evidence>
<dbReference type="CDD" id="cd17536">
    <property type="entry name" value="REC_YesN-like"/>
    <property type="match status" value="1"/>
</dbReference>
<dbReference type="PROSITE" id="PS50110">
    <property type="entry name" value="RESPONSE_REGULATORY"/>
    <property type="match status" value="1"/>
</dbReference>
<dbReference type="Pfam" id="PF12833">
    <property type="entry name" value="HTH_18"/>
    <property type="match status" value="1"/>
</dbReference>
<dbReference type="Gene3D" id="1.10.10.60">
    <property type="entry name" value="Homeodomain-like"/>
    <property type="match status" value="2"/>
</dbReference>
<evidence type="ECO:0000313" key="14">
    <source>
        <dbReference type="Proteomes" id="UP001524473"/>
    </source>
</evidence>
<gene>
    <name evidence="13" type="ORF">NE695_00605</name>
</gene>
<dbReference type="SUPFAM" id="SSF46689">
    <property type="entry name" value="Homeodomain-like"/>
    <property type="match status" value="1"/>
</dbReference>
<comment type="function">
    <text evidence="9">May play the central regulatory role in sporulation. It may be an element of the effector pathway responsible for the activation of sporulation genes in response to nutritional stress. Spo0A may act in concert with spo0H (a sigma factor) to control the expression of some genes that are critical to the sporulation process.</text>
</comment>
<proteinExistence type="predicted"/>
<dbReference type="GeneID" id="90532303"/>
<evidence type="ECO:0000259" key="12">
    <source>
        <dbReference type="PROSITE" id="PS50110"/>
    </source>
</evidence>
<dbReference type="InterPro" id="IPR001789">
    <property type="entry name" value="Sig_transdc_resp-reg_receiver"/>
</dbReference>
<feature type="modified residue" description="4-aspartylphosphate" evidence="10">
    <location>
        <position position="54"/>
    </location>
</feature>
<dbReference type="SMART" id="SM00342">
    <property type="entry name" value="HTH_ARAC"/>
    <property type="match status" value="1"/>
</dbReference>